<feature type="region of interest" description="Disordered" evidence="1">
    <location>
        <begin position="250"/>
        <end position="291"/>
    </location>
</feature>
<proteinExistence type="predicted"/>
<dbReference type="PANTHER" id="PTHR39335">
    <property type="entry name" value="BLL4220 PROTEIN"/>
    <property type="match status" value="1"/>
</dbReference>
<dbReference type="InterPro" id="IPR005297">
    <property type="entry name" value="Lipoprotein_repeat"/>
</dbReference>
<evidence type="ECO:0000313" key="2">
    <source>
        <dbReference type="EMBL" id="MFC6766073.1"/>
    </source>
</evidence>
<comment type="caution">
    <text evidence="2">The sequence shown here is derived from an EMBL/GenBank/DDBJ whole genome shotgun (WGS) entry which is preliminary data.</text>
</comment>
<protein>
    <submittedName>
        <fullName evidence="2">Uncharacterized protein</fullName>
    </submittedName>
</protein>
<dbReference type="EMBL" id="JBHSWV010000211">
    <property type="protein sequence ID" value="MFC6766073.1"/>
    <property type="molecule type" value="Genomic_DNA"/>
</dbReference>
<dbReference type="InterPro" id="IPR011042">
    <property type="entry name" value="6-blade_b-propeller_TolB-like"/>
</dbReference>
<dbReference type="Proteomes" id="UP001596383">
    <property type="component" value="Unassembled WGS sequence"/>
</dbReference>
<dbReference type="Pfam" id="PF03640">
    <property type="entry name" value="Lipoprotein_15"/>
    <property type="match status" value="2"/>
</dbReference>
<feature type="compositionally biased region" description="Acidic residues" evidence="1">
    <location>
        <begin position="122"/>
        <end position="136"/>
    </location>
</feature>
<feature type="region of interest" description="Disordered" evidence="1">
    <location>
        <begin position="114"/>
        <end position="141"/>
    </location>
</feature>
<organism evidence="2 3">
    <name type="scientific">Natrinema soli</name>
    <dbReference type="NCBI Taxonomy" id="1930624"/>
    <lineage>
        <taxon>Archaea</taxon>
        <taxon>Methanobacteriati</taxon>
        <taxon>Methanobacteriota</taxon>
        <taxon>Stenosarchaea group</taxon>
        <taxon>Halobacteria</taxon>
        <taxon>Halobacteriales</taxon>
        <taxon>Natrialbaceae</taxon>
        <taxon>Natrinema</taxon>
    </lineage>
</organism>
<dbReference type="Gene3D" id="2.120.10.30">
    <property type="entry name" value="TolB, C-terminal domain"/>
    <property type="match status" value="2"/>
</dbReference>
<sequence length="496" mass="52547">MKAAAATGVVVGAGTAVAAQGDALSTDIKTIVDISGEPTAENLAVDPDGSVYFSITAGEVRRITATQTQETGLSLDNAELVGELPGDTLGVEVVPDGTAYAAVQSGEETGVWRVPRDAAGAESDDGGETDGEDEADATVATSSHDEFGEILVDSEGMTLYMFDEDEQDAEESACYDDCEENWPPLTTEEEPAAGDDISAELTTFEREDGETQVAANGWPLYYFAQDEEAGDANGQGIGDVWWVLDEAGEPARETDDEAANGDEAEDDEAEEDEEAEVDDDAEDAETDDDELDETADAELFAILGIEDEVVPNGIAYDRVRDRFLVTESFGGVVYEVPLDADDPENAASVWFEDDRLSTEMFGVNGLTITPDDDVFLAVTDDEIDGEAAGRILRVPVEDDGSAGEGETFVEGPEVHGADGLAYHPLDGDLYVAAILQSSVIRVSDDGESEPVATADDGLVFCSDVAFGTVPGQCNDLFICNFAPEQPEESAILRWSP</sequence>
<dbReference type="PANTHER" id="PTHR39335:SF1">
    <property type="entry name" value="BLL4220 PROTEIN"/>
    <property type="match status" value="1"/>
</dbReference>
<name>A0ABD5SM44_9EURY</name>
<evidence type="ECO:0000313" key="3">
    <source>
        <dbReference type="Proteomes" id="UP001596383"/>
    </source>
</evidence>
<accession>A0ABD5SM44</accession>
<reference evidence="2 3" key="1">
    <citation type="journal article" date="2019" name="Int. J. Syst. Evol. Microbiol.">
        <title>The Global Catalogue of Microorganisms (GCM) 10K type strain sequencing project: providing services to taxonomists for standard genome sequencing and annotation.</title>
        <authorList>
            <consortium name="The Broad Institute Genomics Platform"/>
            <consortium name="The Broad Institute Genome Sequencing Center for Infectious Disease"/>
            <person name="Wu L."/>
            <person name="Ma J."/>
        </authorList>
    </citation>
    <scope>NUCLEOTIDE SEQUENCE [LARGE SCALE GENOMIC DNA]</scope>
    <source>
        <strain evidence="2 3">LMG 29247</strain>
    </source>
</reference>
<dbReference type="SUPFAM" id="SSF63829">
    <property type="entry name" value="Calcium-dependent phosphotriesterase"/>
    <property type="match status" value="1"/>
</dbReference>
<feature type="compositionally biased region" description="Acidic residues" evidence="1">
    <location>
        <begin position="254"/>
        <end position="291"/>
    </location>
</feature>
<gene>
    <name evidence="2" type="ORF">ACFQE6_14050</name>
</gene>
<keyword evidence="3" id="KW-1185">Reference proteome</keyword>
<dbReference type="AlphaFoldDB" id="A0ABD5SM44"/>
<evidence type="ECO:0000256" key="1">
    <source>
        <dbReference type="SAM" id="MobiDB-lite"/>
    </source>
</evidence>